<keyword evidence="3" id="KW-0378">Hydrolase</keyword>
<organism evidence="3 4">
    <name type="scientific">Galbitalea soli</name>
    <dbReference type="NCBI Taxonomy" id="1268042"/>
    <lineage>
        <taxon>Bacteria</taxon>
        <taxon>Bacillati</taxon>
        <taxon>Actinomycetota</taxon>
        <taxon>Actinomycetes</taxon>
        <taxon>Micrococcales</taxon>
        <taxon>Microbacteriaceae</taxon>
        <taxon>Galbitalea</taxon>
    </lineage>
</organism>
<dbReference type="InterPro" id="IPR050546">
    <property type="entry name" value="Glycosyl_Hydrlase_16"/>
</dbReference>
<dbReference type="SUPFAM" id="SSF49899">
    <property type="entry name" value="Concanavalin A-like lectins/glucanases"/>
    <property type="match status" value="1"/>
</dbReference>
<dbReference type="PROSITE" id="PS51762">
    <property type="entry name" value="GH16_2"/>
    <property type="match status" value="1"/>
</dbReference>
<sequence length="287" mass="30111">MRAPGTRLLALLGLVLVLVLVLSGCAGAPRHPAPPLPAPAPLHLLWSDDFSGAAGAPPDRASWVAETGGAGWGNHELECYTRVPGNAATDGAGHLVITALHQPGHVCSDGSRNDYTSARLTTEGRVTAGYGRLEVRAQVPTTPGVWPAFWALGDDLRRVDWPAAGEIDVMEVGGNRPRTVFGTLHGPAADGSAYQHGVTHDSAAPLSGGFHVYAASWSPGSVSFSIDGRRYGTVTRAEVVGAGGRWVFSHRVFLILDLAIGGDFPGPVSPATRTPQRFVVDYVRVYG</sequence>
<feature type="domain" description="GH16" evidence="2">
    <location>
        <begin position="29"/>
        <end position="287"/>
    </location>
</feature>
<dbReference type="CDD" id="cd08023">
    <property type="entry name" value="GH16_laminarinase_like"/>
    <property type="match status" value="1"/>
</dbReference>
<gene>
    <name evidence="3" type="ORF">G3T37_05030</name>
</gene>
<name>A0A7C9PM42_9MICO</name>
<comment type="caution">
    <text evidence="3">The sequence shown here is derived from an EMBL/GenBank/DDBJ whole genome shotgun (WGS) entry which is preliminary data.</text>
</comment>
<dbReference type="InterPro" id="IPR000757">
    <property type="entry name" value="Beta-glucanase-like"/>
</dbReference>
<dbReference type="PANTHER" id="PTHR10963">
    <property type="entry name" value="GLYCOSYL HYDROLASE-RELATED"/>
    <property type="match status" value="1"/>
</dbReference>
<evidence type="ECO:0000259" key="2">
    <source>
        <dbReference type="PROSITE" id="PS51762"/>
    </source>
</evidence>
<proteinExistence type="inferred from homology"/>
<evidence type="ECO:0000256" key="1">
    <source>
        <dbReference type="ARBA" id="ARBA00006865"/>
    </source>
</evidence>
<dbReference type="AlphaFoldDB" id="A0A7C9PM42"/>
<dbReference type="InterPro" id="IPR013320">
    <property type="entry name" value="ConA-like_dom_sf"/>
</dbReference>
<dbReference type="Gene3D" id="2.60.120.200">
    <property type="match status" value="1"/>
</dbReference>
<comment type="similarity">
    <text evidence="1">Belongs to the glycosyl hydrolase 16 family.</text>
</comment>
<dbReference type="RefSeq" id="WP_163472332.1">
    <property type="nucleotide sequence ID" value="NZ_JAAGWZ010000001.1"/>
</dbReference>
<dbReference type="GO" id="GO:0005975">
    <property type="term" value="P:carbohydrate metabolic process"/>
    <property type="evidence" value="ECO:0007669"/>
    <property type="project" value="InterPro"/>
</dbReference>
<keyword evidence="4" id="KW-1185">Reference proteome</keyword>
<protein>
    <submittedName>
        <fullName evidence="3">Glycoside hydrolase family 16 protein</fullName>
    </submittedName>
</protein>
<dbReference type="Pfam" id="PF00722">
    <property type="entry name" value="Glyco_hydro_16"/>
    <property type="match status" value="1"/>
</dbReference>
<dbReference type="PROSITE" id="PS51257">
    <property type="entry name" value="PROKAR_LIPOPROTEIN"/>
    <property type="match status" value="1"/>
</dbReference>
<dbReference type="GO" id="GO:0004553">
    <property type="term" value="F:hydrolase activity, hydrolyzing O-glycosyl compounds"/>
    <property type="evidence" value="ECO:0007669"/>
    <property type="project" value="InterPro"/>
</dbReference>
<reference evidence="3 4" key="1">
    <citation type="journal article" date="2014" name="Int. J. Syst. Evol. Microbiol.">
        <title>Description of Galbitalea soli gen. nov., sp. nov., and Frondihabitans sucicola sp. nov.</title>
        <authorList>
            <person name="Kim S.J."/>
            <person name="Lim J.M."/>
            <person name="Ahn J.H."/>
            <person name="Weon H.Y."/>
            <person name="Hamada M."/>
            <person name="Suzuki K."/>
            <person name="Ahn T.Y."/>
            <person name="Kwon S.W."/>
        </authorList>
    </citation>
    <scope>NUCLEOTIDE SEQUENCE [LARGE SCALE GENOMIC DNA]</scope>
    <source>
        <strain evidence="3 4">NBRC 108727</strain>
    </source>
</reference>
<evidence type="ECO:0000313" key="3">
    <source>
        <dbReference type="EMBL" id="NEM90714.1"/>
    </source>
</evidence>
<dbReference type="EMBL" id="JAAGWZ010000001">
    <property type="protein sequence ID" value="NEM90714.1"/>
    <property type="molecule type" value="Genomic_DNA"/>
</dbReference>
<dbReference type="Proteomes" id="UP000479756">
    <property type="component" value="Unassembled WGS sequence"/>
</dbReference>
<accession>A0A7C9PM42</accession>
<evidence type="ECO:0000313" key="4">
    <source>
        <dbReference type="Proteomes" id="UP000479756"/>
    </source>
</evidence>
<dbReference type="PANTHER" id="PTHR10963:SF55">
    <property type="entry name" value="GLYCOSIDE HYDROLASE FAMILY 16 PROTEIN"/>
    <property type="match status" value="1"/>
</dbReference>